<evidence type="ECO:0000313" key="7">
    <source>
        <dbReference type="Proteomes" id="UP001296706"/>
    </source>
</evidence>
<keyword evidence="1" id="KW-0001">2Fe-2S</keyword>
<dbReference type="PROSITE" id="PS51296">
    <property type="entry name" value="RIESKE"/>
    <property type="match status" value="1"/>
</dbReference>
<dbReference type="PANTHER" id="PTHR21496:SF23">
    <property type="entry name" value="3-PHENYLPROPIONATE_CINNAMIC ACID DIOXYGENASE FERREDOXIN SUBUNIT"/>
    <property type="match status" value="1"/>
</dbReference>
<evidence type="ECO:0000259" key="5">
    <source>
        <dbReference type="PROSITE" id="PS51296"/>
    </source>
</evidence>
<evidence type="ECO:0000256" key="2">
    <source>
        <dbReference type="ARBA" id="ARBA00022723"/>
    </source>
</evidence>
<keyword evidence="4" id="KW-0411">Iron-sulfur</keyword>
<feature type="domain" description="Rieske" evidence="5">
    <location>
        <begin position="3"/>
        <end position="114"/>
    </location>
</feature>
<reference evidence="6 7" key="1">
    <citation type="submission" date="2020-04" db="EMBL/GenBank/DDBJ databases">
        <authorList>
            <person name="Klaysubun C."/>
            <person name="Duangmal K."/>
            <person name="Lipun K."/>
        </authorList>
    </citation>
    <scope>NUCLEOTIDE SEQUENCE [LARGE SCALE GENOMIC DNA]</scope>
    <source>
        <strain evidence="6 7">JCM 11839</strain>
    </source>
</reference>
<evidence type="ECO:0000256" key="3">
    <source>
        <dbReference type="ARBA" id="ARBA00023004"/>
    </source>
</evidence>
<evidence type="ECO:0000313" key="6">
    <source>
        <dbReference type="EMBL" id="NMH80587.1"/>
    </source>
</evidence>
<dbReference type="SUPFAM" id="SSF50022">
    <property type="entry name" value="ISP domain"/>
    <property type="match status" value="1"/>
</dbReference>
<dbReference type="EMBL" id="JAAXKY010000107">
    <property type="protein sequence ID" value="NMH80587.1"/>
    <property type="molecule type" value="Genomic_DNA"/>
</dbReference>
<sequence>MKIVVSRLDEFPPGERRIVQAGRRSIGVFRVGDRFYAVNNHCPHQGGPLCLGRTKPWVRSAGPGDYAMAEHDALVACPWHGWEYDLATGQSFLGPGEPPARTYDVSVEAGDATGEPVHGRLPGPYVAETFPVHVEDAYVVVDTSPRAPAAGVSGGAR</sequence>
<dbReference type="Proteomes" id="UP001296706">
    <property type="component" value="Unassembled WGS sequence"/>
</dbReference>
<dbReference type="Gene3D" id="2.102.10.10">
    <property type="entry name" value="Rieske [2Fe-2S] iron-sulphur domain"/>
    <property type="match status" value="1"/>
</dbReference>
<dbReference type="Pfam" id="PF00355">
    <property type="entry name" value="Rieske"/>
    <property type="match status" value="1"/>
</dbReference>
<gene>
    <name evidence="6" type="ORF">HF577_26305</name>
</gene>
<organism evidence="6 7">
    <name type="scientific">Pseudonocardia xinjiangensis</name>
    <dbReference type="NCBI Taxonomy" id="75289"/>
    <lineage>
        <taxon>Bacteria</taxon>
        <taxon>Bacillati</taxon>
        <taxon>Actinomycetota</taxon>
        <taxon>Actinomycetes</taxon>
        <taxon>Pseudonocardiales</taxon>
        <taxon>Pseudonocardiaceae</taxon>
        <taxon>Pseudonocardia</taxon>
    </lineage>
</organism>
<proteinExistence type="predicted"/>
<keyword evidence="3" id="KW-0408">Iron</keyword>
<protein>
    <submittedName>
        <fullName evidence="6">Rieske 2Fe-2S domain-containing protein</fullName>
    </submittedName>
</protein>
<evidence type="ECO:0000256" key="1">
    <source>
        <dbReference type="ARBA" id="ARBA00022714"/>
    </source>
</evidence>
<dbReference type="InterPro" id="IPR017941">
    <property type="entry name" value="Rieske_2Fe-2S"/>
</dbReference>
<keyword evidence="2" id="KW-0479">Metal-binding</keyword>
<dbReference type="InterPro" id="IPR036922">
    <property type="entry name" value="Rieske_2Fe-2S_sf"/>
</dbReference>
<evidence type="ECO:0000256" key="4">
    <source>
        <dbReference type="ARBA" id="ARBA00023014"/>
    </source>
</evidence>
<accession>A0ABX1RKR3</accession>
<comment type="caution">
    <text evidence="6">The sequence shown here is derived from an EMBL/GenBank/DDBJ whole genome shotgun (WGS) entry which is preliminary data.</text>
</comment>
<dbReference type="RefSeq" id="WP_169398637.1">
    <property type="nucleotide sequence ID" value="NZ_BAAAJH010000015.1"/>
</dbReference>
<name>A0ABX1RKR3_9PSEU</name>
<keyword evidence="7" id="KW-1185">Reference proteome</keyword>
<dbReference type="PANTHER" id="PTHR21496">
    <property type="entry name" value="FERREDOXIN-RELATED"/>
    <property type="match status" value="1"/>
</dbReference>